<dbReference type="Proteomes" id="UP000461754">
    <property type="component" value="Unassembled WGS sequence"/>
</dbReference>
<dbReference type="EMBL" id="VUMO01000003">
    <property type="protein sequence ID" value="MSS19464.1"/>
    <property type="molecule type" value="Genomic_DNA"/>
</dbReference>
<accession>A0A7X2T9E6</accession>
<dbReference type="RefSeq" id="WP_154575870.1">
    <property type="nucleotide sequence ID" value="NZ_VUMO01000003.1"/>
</dbReference>
<sequence>MAGLERAAAVLSAAVLVLTALSLSVPPVRGFIAAKVKTRKIRAGRAASTLSHIDKRLDLTELACVTLLHDRLFNACTAALSRGWTTTGEITNLHHLFDVYHKMGGNSAAAALYRRALTLPVHDLGRKEGDGDEGGA</sequence>
<name>A0A7X2T9E6_9FIRM</name>
<gene>
    <name evidence="1" type="ORF">FYJ52_03425</name>
</gene>
<dbReference type="AlphaFoldDB" id="A0A7X2T9E6"/>
<organism evidence="1 2">
    <name type="scientific">Pseudoramibacter porci</name>
    <dbReference type="NCBI Taxonomy" id="2606631"/>
    <lineage>
        <taxon>Bacteria</taxon>
        <taxon>Bacillati</taxon>
        <taxon>Bacillota</taxon>
        <taxon>Clostridia</taxon>
        <taxon>Eubacteriales</taxon>
        <taxon>Eubacteriaceae</taxon>
        <taxon>Pseudoramibacter</taxon>
    </lineage>
</organism>
<comment type="caution">
    <text evidence="1">The sequence shown here is derived from an EMBL/GenBank/DDBJ whole genome shotgun (WGS) entry which is preliminary data.</text>
</comment>
<protein>
    <submittedName>
        <fullName evidence="1">Uncharacterized protein</fullName>
    </submittedName>
</protein>
<evidence type="ECO:0000313" key="2">
    <source>
        <dbReference type="Proteomes" id="UP000461754"/>
    </source>
</evidence>
<keyword evidence="2" id="KW-1185">Reference proteome</keyword>
<evidence type="ECO:0000313" key="1">
    <source>
        <dbReference type="EMBL" id="MSS19464.1"/>
    </source>
</evidence>
<proteinExistence type="predicted"/>
<reference evidence="1 2" key="1">
    <citation type="submission" date="2019-08" db="EMBL/GenBank/DDBJ databases">
        <title>In-depth cultivation of the pig gut microbiome towards novel bacterial diversity and tailored functional studies.</title>
        <authorList>
            <person name="Wylensek D."/>
            <person name="Hitch T.C.A."/>
            <person name="Clavel T."/>
        </authorList>
    </citation>
    <scope>NUCLEOTIDE SEQUENCE [LARGE SCALE GENOMIC DNA]</scope>
    <source>
        <strain evidence="1 2">RF-744-FAT-4</strain>
    </source>
</reference>